<dbReference type="SUPFAM" id="SSF46689">
    <property type="entry name" value="Homeodomain-like"/>
    <property type="match status" value="1"/>
</dbReference>
<evidence type="ECO:0000256" key="2">
    <source>
        <dbReference type="ARBA" id="ARBA00023125"/>
    </source>
</evidence>
<dbReference type="PRINTS" id="PR00455">
    <property type="entry name" value="HTHTETR"/>
</dbReference>
<comment type="caution">
    <text evidence="7">The sequence shown here is derived from an EMBL/GenBank/DDBJ whole genome shotgun (WGS) entry which is preliminary data.</text>
</comment>
<dbReference type="PANTHER" id="PTHR30055">
    <property type="entry name" value="HTH-TYPE TRANSCRIPTIONAL REGULATOR RUTR"/>
    <property type="match status" value="1"/>
</dbReference>
<evidence type="ECO:0000259" key="6">
    <source>
        <dbReference type="PROSITE" id="PS50977"/>
    </source>
</evidence>
<keyword evidence="8" id="KW-1185">Reference proteome</keyword>
<feature type="DNA-binding region" description="H-T-H motif" evidence="4">
    <location>
        <begin position="53"/>
        <end position="72"/>
    </location>
</feature>
<dbReference type="RefSeq" id="WP_198576119.1">
    <property type="nucleotide sequence ID" value="NZ_JADWOX010000006.1"/>
</dbReference>
<dbReference type="Pfam" id="PF00440">
    <property type="entry name" value="TetR_N"/>
    <property type="match status" value="1"/>
</dbReference>
<keyword evidence="1" id="KW-0805">Transcription regulation</keyword>
<evidence type="ECO:0000256" key="4">
    <source>
        <dbReference type="PROSITE-ProRule" id="PRU00335"/>
    </source>
</evidence>
<dbReference type="EMBL" id="JADWOX010000006">
    <property type="protein sequence ID" value="MBI1684197.1"/>
    <property type="molecule type" value="Genomic_DNA"/>
</dbReference>
<dbReference type="PROSITE" id="PS50977">
    <property type="entry name" value="HTH_TETR_2"/>
    <property type="match status" value="1"/>
</dbReference>
<accession>A0ABS0SX27</accession>
<dbReference type="InterPro" id="IPR050109">
    <property type="entry name" value="HTH-type_TetR-like_transc_reg"/>
</dbReference>
<dbReference type="InterPro" id="IPR009057">
    <property type="entry name" value="Homeodomain-like_sf"/>
</dbReference>
<dbReference type="Proteomes" id="UP000639859">
    <property type="component" value="Unassembled WGS sequence"/>
</dbReference>
<feature type="compositionally biased region" description="Low complexity" evidence="5">
    <location>
        <begin position="9"/>
        <end position="20"/>
    </location>
</feature>
<proteinExistence type="predicted"/>
<reference evidence="7 8" key="1">
    <citation type="submission" date="2020-11" db="EMBL/GenBank/DDBJ databases">
        <title>genome sequence of strain KACC 18849.</title>
        <authorList>
            <person name="Gao J."/>
            <person name="Zhang X."/>
        </authorList>
    </citation>
    <scope>NUCLEOTIDE SEQUENCE [LARGE SCALE GENOMIC DNA]</scope>
    <source>
        <strain evidence="7 8">KACC 18849</strain>
    </source>
</reference>
<dbReference type="PROSITE" id="PS01081">
    <property type="entry name" value="HTH_TETR_1"/>
    <property type="match status" value="1"/>
</dbReference>
<dbReference type="InterPro" id="IPR001647">
    <property type="entry name" value="HTH_TetR"/>
</dbReference>
<evidence type="ECO:0000256" key="3">
    <source>
        <dbReference type="ARBA" id="ARBA00023163"/>
    </source>
</evidence>
<name>A0ABS0SX27_9CAUL</name>
<evidence type="ECO:0000313" key="8">
    <source>
        <dbReference type="Proteomes" id="UP000639859"/>
    </source>
</evidence>
<dbReference type="SUPFAM" id="SSF48498">
    <property type="entry name" value="Tetracyclin repressor-like, C-terminal domain"/>
    <property type="match status" value="1"/>
</dbReference>
<dbReference type="Gene3D" id="1.10.357.10">
    <property type="entry name" value="Tetracycline Repressor, domain 2"/>
    <property type="match status" value="1"/>
</dbReference>
<feature type="region of interest" description="Disordered" evidence="5">
    <location>
        <begin position="1"/>
        <end position="26"/>
    </location>
</feature>
<keyword evidence="2 4" id="KW-0238">DNA-binding</keyword>
<sequence>MDDAPPDPTAADTRPARAPANLRKEQARSVETRLAILGAALAEFADHGFDRASTRAIGERAGLHHTLVSYHFGTKEGLWRATAEHFFGQIHAGLPPPPGSAQARDAEAIDRVRGFFRRLLAFIADHPSFHHFMMRETRQAGPRRAWLMQAFVAPMLTQVVADVRASQAEGDLPPGDPVLLYHVLLSLVTGPAALATPLAHFGQIEGQDLVEPYWTLVDQLVFRRKPFRLA</sequence>
<dbReference type="PANTHER" id="PTHR30055:SF234">
    <property type="entry name" value="HTH-TYPE TRANSCRIPTIONAL REGULATOR BETI"/>
    <property type="match status" value="1"/>
</dbReference>
<gene>
    <name evidence="7" type="ORF">I4Q42_11015</name>
</gene>
<dbReference type="InterPro" id="IPR036271">
    <property type="entry name" value="Tet_transcr_reg_TetR-rel_C_sf"/>
</dbReference>
<keyword evidence="3" id="KW-0804">Transcription</keyword>
<dbReference type="InterPro" id="IPR023772">
    <property type="entry name" value="DNA-bd_HTH_TetR-type_CS"/>
</dbReference>
<dbReference type="Gene3D" id="1.10.10.60">
    <property type="entry name" value="Homeodomain-like"/>
    <property type="match status" value="1"/>
</dbReference>
<evidence type="ECO:0000256" key="5">
    <source>
        <dbReference type="SAM" id="MobiDB-lite"/>
    </source>
</evidence>
<feature type="domain" description="HTH tetR-type" evidence="6">
    <location>
        <begin position="30"/>
        <end position="90"/>
    </location>
</feature>
<protein>
    <submittedName>
        <fullName evidence="7">TetR/AcrR family transcriptional regulator</fullName>
    </submittedName>
</protein>
<organism evidence="7 8">
    <name type="scientific">Caulobacter hibisci</name>
    <dbReference type="NCBI Taxonomy" id="2035993"/>
    <lineage>
        <taxon>Bacteria</taxon>
        <taxon>Pseudomonadati</taxon>
        <taxon>Pseudomonadota</taxon>
        <taxon>Alphaproteobacteria</taxon>
        <taxon>Caulobacterales</taxon>
        <taxon>Caulobacteraceae</taxon>
        <taxon>Caulobacter</taxon>
    </lineage>
</organism>
<evidence type="ECO:0000256" key="1">
    <source>
        <dbReference type="ARBA" id="ARBA00023015"/>
    </source>
</evidence>
<evidence type="ECO:0000313" key="7">
    <source>
        <dbReference type="EMBL" id="MBI1684197.1"/>
    </source>
</evidence>